<name>A0A9X4XF53_9FIRM</name>
<dbReference type="InterPro" id="IPR010982">
    <property type="entry name" value="Lambda_DNA-bd_dom_sf"/>
</dbReference>
<evidence type="ECO:0000313" key="3">
    <source>
        <dbReference type="EMBL" id="MTK21843.1"/>
    </source>
</evidence>
<feature type="domain" description="HTH cro/C1-type" evidence="2">
    <location>
        <begin position="6"/>
        <end position="60"/>
    </location>
</feature>
<evidence type="ECO:0000256" key="1">
    <source>
        <dbReference type="ARBA" id="ARBA00023125"/>
    </source>
</evidence>
<dbReference type="Proteomes" id="UP000487649">
    <property type="component" value="Unassembled WGS sequence"/>
</dbReference>
<dbReference type="PROSITE" id="PS50943">
    <property type="entry name" value="HTH_CROC1"/>
    <property type="match status" value="1"/>
</dbReference>
<dbReference type="EMBL" id="WMQE01000024">
    <property type="protein sequence ID" value="MTK21843.1"/>
    <property type="molecule type" value="Genomic_DNA"/>
</dbReference>
<dbReference type="PANTHER" id="PTHR46558">
    <property type="entry name" value="TRACRIPTIONAL REGULATORY PROTEIN-RELATED-RELATED"/>
    <property type="match status" value="1"/>
</dbReference>
<dbReference type="GO" id="GO:0003677">
    <property type="term" value="F:DNA binding"/>
    <property type="evidence" value="ECO:0007669"/>
    <property type="project" value="UniProtKB-KW"/>
</dbReference>
<evidence type="ECO:0000259" key="2">
    <source>
        <dbReference type="PROSITE" id="PS50943"/>
    </source>
</evidence>
<organism evidence="3 4">
    <name type="scientific">Turicibacter sanguinis</name>
    <dbReference type="NCBI Taxonomy" id="154288"/>
    <lineage>
        <taxon>Bacteria</taxon>
        <taxon>Bacillati</taxon>
        <taxon>Bacillota</taxon>
        <taxon>Erysipelotrichia</taxon>
        <taxon>Erysipelotrichales</taxon>
        <taxon>Turicibacteraceae</taxon>
        <taxon>Turicibacter</taxon>
    </lineage>
</organism>
<comment type="caution">
    <text evidence="3">The sequence shown here is derived from an EMBL/GenBank/DDBJ whole genome shotgun (WGS) entry which is preliminary data.</text>
</comment>
<dbReference type="CDD" id="cd00093">
    <property type="entry name" value="HTH_XRE"/>
    <property type="match status" value="1"/>
</dbReference>
<dbReference type="AlphaFoldDB" id="A0A9X4XF53"/>
<evidence type="ECO:0000313" key="4">
    <source>
        <dbReference type="Proteomes" id="UP000487649"/>
    </source>
</evidence>
<dbReference type="PANTHER" id="PTHR46558:SF13">
    <property type="entry name" value="HTH-TYPE TRANSCRIPTIONAL REGULATOR IMMR"/>
    <property type="match status" value="1"/>
</dbReference>
<accession>A0A9X4XF53</accession>
<protein>
    <submittedName>
        <fullName evidence="3">Helix-turn-helix domain-containing protein</fullName>
    </submittedName>
</protein>
<dbReference type="SMART" id="SM00530">
    <property type="entry name" value="HTH_XRE"/>
    <property type="match status" value="1"/>
</dbReference>
<reference evidence="3 4" key="1">
    <citation type="journal article" date="2019" name="Nat. Med.">
        <title>A library of human gut bacterial isolates paired with longitudinal multiomics data enables mechanistic microbiome research.</title>
        <authorList>
            <person name="Poyet M."/>
            <person name="Groussin M."/>
            <person name="Gibbons S.M."/>
            <person name="Avila-Pacheco J."/>
            <person name="Jiang X."/>
            <person name="Kearney S.M."/>
            <person name="Perrotta A.R."/>
            <person name="Berdy B."/>
            <person name="Zhao S."/>
            <person name="Lieberman T.D."/>
            <person name="Swanson P.K."/>
            <person name="Smith M."/>
            <person name="Roesemann S."/>
            <person name="Alexander J.E."/>
            <person name="Rich S.A."/>
            <person name="Livny J."/>
            <person name="Vlamakis H."/>
            <person name="Clish C."/>
            <person name="Bullock K."/>
            <person name="Deik A."/>
            <person name="Scott J."/>
            <person name="Pierce K.A."/>
            <person name="Xavier R.J."/>
            <person name="Alm E.J."/>
        </authorList>
    </citation>
    <scope>NUCLEOTIDE SEQUENCE [LARGE SCALE GENOMIC DNA]</scope>
    <source>
        <strain evidence="3 4">BIOML-A198</strain>
    </source>
</reference>
<proteinExistence type="predicted"/>
<dbReference type="InterPro" id="IPR001387">
    <property type="entry name" value="Cro/C1-type_HTH"/>
</dbReference>
<keyword evidence="1" id="KW-0238">DNA-binding</keyword>
<gene>
    <name evidence="3" type="ORF">GMA92_10495</name>
</gene>
<dbReference type="SUPFAM" id="SSF47413">
    <property type="entry name" value="lambda repressor-like DNA-binding domains"/>
    <property type="match status" value="1"/>
</dbReference>
<dbReference type="Pfam" id="PF01381">
    <property type="entry name" value="HTH_3"/>
    <property type="match status" value="1"/>
</dbReference>
<sequence>MLGKRLKQLRNSAGLTQKELANKMNISSSAVSMYEADRRDPDTETLVKFSKVFNVTTDYLLGETSNKPLTQEHLTTINDAVNTHLGEDISIMFKDINNWDEEKIKKLKTFIELIDEGKI</sequence>
<dbReference type="Gene3D" id="1.10.260.40">
    <property type="entry name" value="lambda repressor-like DNA-binding domains"/>
    <property type="match status" value="1"/>
</dbReference>